<feature type="region of interest" description="Disordered" evidence="3">
    <location>
        <begin position="24"/>
        <end position="50"/>
    </location>
</feature>
<feature type="compositionally biased region" description="Low complexity" evidence="3">
    <location>
        <begin position="24"/>
        <end position="36"/>
    </location>
</feature>
<keyword evidence="5" id="KW-1185">Reference proteome</keyword>
<evidence type="ECO:0000256" key="1">
    <source>
        <dbReference type="ARBA" id="ARBA00022676"/>
    </source>
</evidence>
<dbReference type="AlphaFoldDB" id="A0A914PEY0"/>
<evidence type="ECO:0000256" key="3">
    <source>
        <dbReference type="SAM" id="MobiDB-lite"/>
    </source>
</evidence>
<feature type="compositionally biased region" description="Pro residues" evidence="3">
    <location>
        <begin position="37"/>
        <end position="50"/>
    </location>
</feature>
<accession>A0A914PEY0</accession>
<keyword evidence="2" id="KW-0808">Transferase</keyword>
<proteinExistence type="predicted"/>
<dbReference type="Proteomes" id="UP000887578">
    <property type="component" value="Unplaced"/>
</dbReference>
<protein>
    <submittedName>
        <fullName evidence="6">Uncharacterized protein</fullName>
    </submittedName>
</protein>
<evidence type="ECO:0000313" key="5">
    <source>
        <dbReference type="Proteomes" id="UP000887578"/>
    </source>
</evidence>
<name>A0A914PEY0_9BILA</name>
<feature type="chain" id="PRO_5037540933" evidence="4">
    <location>
        <begin position="17"/>
        <end position="485"/>
    </location>
</feature>
<evidence type="ECO:0000313" key="6">
    <source>
        <dbReference type="WBParaSite" id="PDA_v2.g13312.t1"/>
    </source>
</evidence>
<organism evidence="5 6">
    <name type="scientific">Panagrolaimus davidi</name>
    <dbReference type="NCBI Taxonomy" id="227884"/>
    <lineage>
        <taxon>Eukaryota</taxon>
        <taxon>Metazoa</taxon>
        <taxon>Ecdysozoa</taxon>
        <taxon>Nematoda</taxon>
        <taxon>Chromadorea</taxon>
        <taxon>Rhabditida</taxon>
        <taxon>Tylenchina</taxon>
        <taxon>Panagrolaimomorpha</taxon>
        <taxon>Panagrolaimoidea</taxon>
        <taxon>Panagrolaimidae</taxon>
        <taxon>Panagrolaimus</taxon>
    </lineage>
</organism>
<dbReference type="GO" id="GO:0016757">
    <property type="term" value="F:glycosyltransferase activity"/>
    <property type="evidence" value="ECO:0007669"/>
    <property type="project" value="UniProtKB-KW"/>
</dbReference>
<dbReference type="InterPro" id="IPR007184">
    <property type="entry name" value="Mannoside_phosphorylase"/>
</dbReference>
<dbReference type="WBParaSite" id="PDA_v2.g13312.t1">
    <property type="protein sequence ID" value="PDA_v2.g13312.t1"/>
    <property type="gene ID" value="PDA_v2.g13312"/>
</dbReference>
<feature type="signal peptide" evidence="4">
    <location>
        <begin position="1"/>
        <end position="16"/>
    </location>
</feature>
<evidence type="ECO:0000256" key="4">
    <source>
        <dbReference type="SAM" id="SignalP"/>
    </source>
</evidence>
<keyword evidence="4" id="KW-0732">Signal</keyword>
<evidence type="ECO:0000256" key="2">
    <source>
        <dbReference type="ARBA" id="ARBA00022679"/>
    </source>
</evidence>
<keyword evidence="1" id="KW-0328">Glycosyltransferase</keyword>
<dbReference type="Gene3D" id="2.115.10.20">
    <property type="entry name" value="Glycosyl hydrolase domain, family 43"/>
    <property type="match status" value="1"/>
</dbReference>
<dbReference type="SUPFAM" id="SSF75005">
    <property type="entry name" value="Arabinanase/levansucrase/invertase"/>
    <property type="match status" value="1"/>
</dbReference>
<reference evidence="6" key="1">
    <citation type="submission" date="2022-11" db="UniProtKB">
        <authorList>
            <consortium name="WormBaseParasite"/>
        </authorList>
    </citation>
    <scope>IDENTIFICATION</scope>
</reference>
<dbReference type="PANTHER" id="PTHR34106">
    <property type="entry name" value="GLYCOSIDASE"/>
    <property type="match status" value="1"/>
</dbReference>
<dbReference type="PANTHER" id="PTHR34106:SF5">
    <property type="entry name" value="GLYCOSIDASE"/>
    <property type="match status" value="1"/>
</dbReference>
<sequence>MFLLVIFLTSLVLCNGNDISGDAAAASSSSTSSEPSTAPPSTMPPLPTLPPSSPITSSITYKVAAQRVSNQPILSKDMGSFWDFNYNAALFQKDHEIGMIVQVQNLKNENIPYEVGPSYLTLTNITFKNGQVYATPTTNITMDLLLHTSPACGIKDPRIAFMEGSNSSNLRYDASYNLFFTSNECQKTTLSAASTFKPFDSNGWSEIESNVLPLRSSSKSGAPLYASDENKLEHDYLFWGDSISPPGGIGIALGQRGREGFEDFDSYLIKTREDYFDSERIEGGPSPLKLNTGDYLFLYNGARKGFHSVKPNWSMQFNLGYTVLAGADPTQVLDRSEYPLMSPTLDWEIGNSQKYLTPNVVFIGGLIPDPDGCQYVNVTDLLGSEYIDNAECFFGVYNAADSHLGAVRIVVSSDANITHPSTTLTSTTTTTKKTSIMVPTSTVRESSVSITSPTPPPLTTTTTTSDANTKVLSFLGVLIVGILSI</sequence>
<dbReference type="InterPro" id="IPR023296">
    <property type="entry name" value="Glyco_hydro_beta-prop_sf"/>
</dbReference>